<dbReference type="Proteomes" id="UP000569914">
    <property type="component" value="Unassembled WGS sequence"/>
</dbReference>
<accession>A0A7Y9LBB1</accession>
<evidence type="ECO:0008006" key="4">
    <source>
        <dbReference type="Google" id="ProtNLM"/>
    </source>
</evidence>
<evidence type="ECO:0000313" key="2">
    <source>
        <dbReference type="EMBL" id="NYE70648.1"/>
    </source>
</evidence>
<proteinExistence type="inferred from homology"/>
<dbReference type="Gene3D" id="3.40.1620.10">
    <property type="entry name" value="YefM-like domain"/>
    <property type="match status" value="1"/>
</dbReference>
<dbReference type="SUPFAM" id="SSF143120">
    <property type="entry name" value="YefM-like"/>
    <property type="match status" value="1"/>
</dbReference>
<dbReference type="RefSeq" id="WP_179750268.1">
    <property type="nucleotide sequence ID" value="NZ_JACCBU010000001.1"/>
</dbReference>
<dbReference type="EMBL" id="JACCBU010000001">
    <property type="protein sequence ID" value="NYE70648.1"/>
    <property type="molecule type" value="Genomic_DNA"/>
</dbReference>
<dbReference type="AlphaFoldDB" id="A0A7Y9LBB1"/>
<comment type="caution">
    <text evidence="2">The sequence shown here is derived from an EMBL/GenBank/DDBJ whole genome shotgun (WGS) entry which is preliminary data.</text>
</comment>
<name>A0A7Y9LBB1_9ACTN</name>
<dbReference type="InterPro" id="IPR036165">
    <property type="entry name" value="YefM-like_sf"/>
</dbReference>
<sequence length="74" mass="8362">MAVSASELRQNVYRLLDEVLDTGMPLEIERGGRRLRIVVADDVSKLSRLVPHPGTINGDPEELVHVDWSAEWRP</sequence>
<evidence type="ECO:0000313" key="3">
    <source>
        <dbReference type="Proteomes" id="UP000569914"/>
    </source>
</evidence>
<protein>
    <recommendedName>
        <fullName evidence="4">Antitoxin</fullName>
    </recommendedName>
</protein>
<keyword evidence="3" id="KW-1185">Reference proteome</keyword>
<comment type="similarity">
    <text evidence="1">Belongs to the phD/YefM antitoxin family.</text>
</comment>
<organism evidence="2 3">
    <name type="scientific">Microlunatus parietis</name>
    <dbReference type="NCBI Taxonomy" id="682979"/>
    <lineage>
        <taxon>Bacteria</taxon>
        <taxon>Bacillati</taxon>
        <taxon>Actinomycetota</taxon>
        <taxon>Actinomycetes</taxon>
        <taxon>Propionibacteriales</taxon>
        <taxon>Propionibacteriaceae</taxon>
        <taxon>Microlunatus</taxon>
    </lineage>
</organism>
<gene>
    <name evidence="2" type="ORF">BKA15_001977</name>
</gene>
<evidence type="ECO:0000256" key="1">
    <source>
        <dbReference type="ARBA" id="ARBA00009981"/>
    </source>
</evidence>
<reference evidence="2 3" key="1">
    <citation type="submission" date="2020-07" db="EMBL/GenBank/DDBJ databases">
        <title>Sequencing the genomes of 1000 actinobacteria strains.</title>
        <authorList>
            <person name="Klenk H.-P."/>
        </authorList>
    </citation>
    <scope>NUCLEOTIDE SEQUENCE [LARGE SCALE GENOMIC DNA]</scope>
    <source>
        <strain evidence="2 3">DSM 22083</strain>
    </source>
</reference>